<gene>
    <name evidence="6" type="ORF">H310_06218</name>
</gene>
<dbReference type="VEuPathDB" id="FungiDB:H310_06218"/>
<proteinExistence type="predicted"/>
<evidence type="ECO:0000259" key="4">
    <source>
        <dbReference type="PROSITE" id="PS50004"/>
    </source>
</evidence>
<feature type="domain" description="C2" evidence="4">
    <location>
        <begin position="119"/>
        <end position="249"/>
    </location>
</feature>
<feature type="compositionally biased region" description="Basic and acidic residues" evidence="3">
    <location>
        <begin position="16"/>
        <end position="26"/>
    </location>
</feature>
<dbReference type="Gene3D" id="3.30.60.20">
    <property type="match status" value="1"/>
</dbReference>
<dbReference type="SUPFAM" id="SSF57889">
    <property type="entry name" value="Cysteine-rich domain"/>
    <property type="match status" value="1"/>
</dbReference>
<dbReference type="Pfam" id="PF00168">
    <property type="entry name" value="C2"/>
    <property type="match status" value="2"/>
</dbReference>
<dbReference type="PROSITE" id="PS50004">
    <property type="entry name" value="C2"/>
    <property type="match status" value="1"/>
</dbReference>
<organism evidence="6">
    <name type="scientific">Aphanomyces invadans</name>
    <dbReference type="NCBI Taxonomy" id="157072"/>
    <lineage>
        <taxon>Eukaryota</taxon>
        <taxon>Sar</taxon>
        <taxon>Stramenopiles</taxon>
        <taxon>Oomycota</taxon>
        <taxon>Saprolegniomycetes</taxon>
        <taxon>Saprolegniales</taxon>
        <taxon>Verrucalvaceae</taxon>
        <taxon>Aphanomyces</taxon>
    </lineage>
</organism>
<dbReference type="InterPro" id="IPR046349">
    <property type="entry name" value="C1-like_sf"/>
</dbReference>
<accession>A0A024U5S0</accession>
<dbReference type="InterPro" id="IPR035892">
    <property type="entry name" value="C2_domain_sf"/>
</dbReference>
<dbReference type="PROSITE" id="PS50081">
    <property type="entry name" value="ZF_DAG_PE_2"/>
    <property type="match status" value="1"/>
</dbReference>
<name>A0A024U5S0_9STRA</name>
<dbReference type="OrthoDB" id="270970at2759"/>
<feature type="region of interest" description="Disordered" evidence="3">
    <location>
        <begin position="1"/>
        <end position="42"/>
    </location>
</feature>
<dbReference type="GO" id="GO:0046872">
    <property type="term" value="F:metal ion binding"/>
    <property type="evidence" value="ECO:0007669"/>
    <property type="project" value="UniProtKB-KW"/>
</dbReference>
<dbReference type="SMART" id="SM00239">
    <property type="entry name" value="C2"/>
    <property type="match status" value="2"/>
</dbReference>
<dbReference type="eggNOG" id="KOG1030">
    <property type="taxonomic scope" value="Eukaryota"/>
</dbReference>
<keyword evidence="2" id="KW-0862">Zinc</keyword>
<evidence type="ECO:0000256" key="2">
    <source>
        <dbReference type="ARBA" id="ARBA00022833"/>
    </source>
</evidence>
<keyword evidence="1" id="KW-0479">Metal-binding</keyword>
<dbReference type="AlphaFoldDB" id="A0A024U5S0"/>
<sequence length="1102" mass="122805">MELRKRLSVGLNVESSAKEQRPPEKRSHGRSRSRSRSSDADVAHKLQRNNDIAGMLERNEIVAMGTTSSTDTAKCDLCDGLWTDESASALFEFRPSGIVCDQSCLAFAASFVEKHPSIQSRDDYLNYRRSVQPNQSGVFKIVADKAVDLPSVRWVGRQDPYVRLALLPWNEPVQTKAAMSGGKNPVWLDAHANEMRLQHRCNSSNNPVPTLEVQVWNENYMFAHDLLASSLVTTAPLLQHPGISISRWFTLVSPSNSTSSLSQRARIYFTMQFDPQTRLHRLVSSDPAEVVVRDHKFRVHSLKSVGVCILSCGVCERVIMSTIKTQWGYRCEGCGIDVHKGCMMLANTNLPCPRQDQDSSGSNNDNDDGIDDRSVLKRDRYVVSPKDGSSGYLLVQPPLSANPLPSFGKLYVNVQGAHMCSKHCNAAENLHASNIFDGDTYCRLSVDGVRHESKEVYKSADPVYDDKSCFDITHRDTTLLLEVVDLTTNVPVGSMSVLLFELLQMDADEVMQSLPTPRFVHTSLHGSTLFNRAKTTFPLKLKSQVVGHVHVSLHYAEEKQKLLLYVPKQRMVLQGREEKDFSVETLKTNIDRLARVLALVPWLEQQYVAIITWKHPVQSGVILAWFTAACLFLNAEYLPASFFLVAIAYMLYTLWQRLTGAYLLKWVAFDEDVMESSRLFRPVASLFVAVLEASYPPKEMAPSSTAHYVFVRANYLPNDMDVNDSGLVYSGGDEFVIGRTHAVRQTPHPTWRDGSNVVSHLTPPGLFRPNTPPKKEHVFRNAHVSWPTHTTNGAPVTDYHTLVYPLVQAAKRFDNGRELLVPWTAFPGLLRCDLVQVAETSPGHAVTGEIVLASTAPIPLVRLVDSDEETLTLPLVLNSKVSTAGDEEPRASLTVRLKMQLPPRNPSSSASRVGAGPAEKRWSKFVQDALAEKDAKTTLSTTLFGALWKAKDTTTTVQNAIGRLCATVVCTQNLFNWTHPWKTALVFGVCVGGSLLFSFVPARYLILVGGLLEFAAGLREDRPPSNTARNILWNFISSLPTDTDLIQAYDEQRRAYVARRTSAELVDAAACRRLKLQALWLGSVLVKMENDRSWKVLDFSPP</sequence>
<dbReference type="EMBL" id="KI913962">
    <property type="protein sequence ID" value="ETW01570.1"/>
    <property type="molecule type" value="Genomic_DNA"/>
</dbReference>
<dbReference type="RefSeq" id="XP_008869418.1">
    <property type="nucleotide sequence ID" value="XM_008871196.1"/>
</dbReference>
<dbReference type="InterPro" id="IPR000008">
    <property type="entry name" value="C2_dom"/>
</dbReference>
<dbReference type="CDD" id="cd00029">
    <property type="entry name" value="C1"/>
    <property type="match status" value="1"/>
</dbReference>
<feature type="region of interest" description="Disordered" evidence="3">
    <location>
        <begin position="353"/>
        <end position="372"/>
    </location>
</feature>
<reference evidence="6" key="1">
    <citation type="submission" date="2013-12" db="EMBL/GenBank/DDBJ databases">
        <title>The Genome Sequence of Aphanomyces invadans NJM9701.</title>
        <authorList>
            <consortium name="The Broad Institute Genomics Platform"/>
            <person name="Russ C."/>
            <person name="Tyler B."/>
            <person name="van West P."/>
            <person name="Dieguez-Uribeondo J."/>
            <person name="Young S.K."/>
            <person name="Zeng Q."/>
            <person name="Gargeya S."/>
            <person name="Fitzgerald M."/>
            <person name="Abouelleil A."/>
            <person name="Alvarado L."/>
            <person name="Chapman S.B."/>
            <person name="Gainer-Dewar J."/>
            <person name="Goldberg J."/>
            <person name="Griggs A."/>
            <person name="Gujja S."/>
            <person name="Hansen M."/>
            <person name="Howarth C."/>
            <person name="Imamovic A."/>
            <person name="Ireland A."/>
            <person name="Larimer J."/>
            <person name="McCowan C."/>
            <person name="Murphy C."/>
            <person name="Pearson M."/>
            <person name="Poon T.W."/>
            <person name="Priest M."/>
            <person name="Roberts A."/>
            <person name="Saif S."/>
            <person name="Shea T."/>
            <person name="Sykes S."/>
            <person name="Wortman J."/>
            <person name="Nusbaum C."/>
            <person name="Birren B."/>
        </authorList>
    </citation>
    <scope>NUCLEOTIDE SEQUENCE [LARGE SCALE GENOMIC DNA]</scope>
    <source>
        <strain evidence="6">NJM9701</strain>
    </source>
</reference>
<dbReference type="GeneID" id="20083268"/>
<evidence type="ECO:0000313" key="6">
    <source>
        <dbReference type="EMBL" id="ETW01570.1"/>
    </source>
</evidence>
<evidence type="ECO:0000259" key="5">
    <source>
        <dbReference type="PROSITE" id="PS50081"/>
    </source>
</evidence>
<dbReference type="CDD" id="cd00030">
    <property type="entry name" value="C2"/>
    <property type="match status" value="1"/>
</dbReference>
<protein>
    <submittedName>
        <fullName evidence="6">Uncharacterized protein</fullName>
    </submittedName>
</protein>
<evidence type="ECO:0000256" key="1">
    <source>
        <dbReference type="ARBA" id="ARBA00022723"/>
    </source>
</evidence>
<dbReference type="Gene3D" id="2.60.40.150">
    <property type="entry name" value="C2 domain"/>
    <property type="match status" value="2"/>
</dbReference>
<feature type="domain" description="Phorbol-ester/DAG-type" evidence="5">
    <location>
        <begin position="294"/>
        <end position="352"/>
    </location>
</feature>
<dbReference type="InterPro" id="IPR002219">
    <property type="entry name" value="PKC_DAG/PE"/>
</dbReference>
<dbReference type="SMART" id="SM00109">
    <property type="entry name" value="C1"/>
    <property type="match status" value="1"/>
</dbReference>
<dbReference type="SUPFAM" id="SSF49562">
    <property type="entry name" value="C2 domain (Calcium/lipid-binding domain, CaLB)"/>
    <property type="match status" value="2"/>
</dbReference>
<dbReference type="STRING" id="157072.A0A024U5S0"/>
<evidence type="ECO:0000256" key="3">
    <source>
        <dbReference type="SAM" id="MobiDB-lite"/>
    </source>
</evidence>